<proteinExistence type="predicted"/>
<feature type="domain" description="4Fe-4S ferredoxin-type" evidence="1">
    <location>
        <begin position="28"/>
        <end position="58"/>
    </location>
</feature>
<organism evidence="2 3">
    <name type="scientific">Sphaerochaeta halotolerans</name>
    <dbReference type="NCBI Taxonomy" id="2293840"/>
    <lineage>
        <taxon>Bacteria</taxon>
        <taxon>Pseudomonadati</taxon>
        <taxon>Spirochaetota</taxon>
        <taxon>Spirochaetia</taxon>
        <taxon>Spirochaetales</taxon>
        <taxon>Sphaerochaetaceae</taxon>
        <taxon>Sphaerochaeta</taxon>
    </lineage>
</organism>
<comment type="caution">
    <text evidence="2">The sequence shown here is derived from an EMBL/GenBank/DDBJ whole genome shotgun (WGS) entry which is preliminary data.</text>
</comment>
<evidence type="ECO:0000313" key="3">
    <source>
        <dbReference type="Proteomes" id="UP000264002"/>
    </source>
</evidence>
<dbReference type="SUPFAM" id="SSF54862">
    <property type="entry name" value="4Fe-4S ferredoxins"/>
    <property type="match status" value="1"/>
</dbReference>
<reference evidence="3" key="1">
    <citation type="submission" date="2018-08" db="EMBL/GenBank/DDBJ databases">
        <authorList>
            <person name="Grouzdev D.S."/>
            <person name="Krutkina M.S."/>
        </authorList>
    </citation>
    <scope>NUCLEOTIDE SEQUENCE [LARGE SCALE GENOMIC DNA]</scope>
    <source>
        <strain evidence="3">4-11</strain>
    </source>
</reference>
<dbReference type="InterPro" id="IPR017896">
    <property type="entry name" value="4Fe4S_Fe-S-bd"/>
</dbReference>
<evidence type="ECO:0000313" key="2">
    <source>
        <dbReference type="EMBL" id="RFU95033.1"/>
    </source>
</evidence>
<dbReference type="Gene3D" id="3.30.70.20">
    <property type="match status" value="1"/>
</dbReference>
<protein>
    <submittedName>
        <fullName evidence="2">4Fe-4S ferredoxin</fullName>
    </submittedName>
</protein>
<evidence type="ECO:0000259" key="1">
    <source>
        <dbReference type="PROSITE" id="PS51379"/>
    </source>
</evidence>
<dbReference type="PROSITE" id="PS51379">
    <property type="entry name" value="4FE4S_FER_2"/>
    <property type="match status" value="1"/>
</dbReference>
<accession>A0A372MHV4</accession>
<dbReference type="Proteomes" id="UP000264002">
    <property type="component" value="Unassembled WGS sequence"/>
</dbReference>
<dbReference type="EMBL" id="QUWK01000006">
    <property type="protein sequence ID" value="RFU95033.1"/>
    <property type="molecule type" value="Genomic_DNA"/>
</dbReference>
<reference evidence="2 3" key="2">
    <citation type="submission" date="2018-09" db="EMBL/GenBank/DDBJ databases">
        <title>Genome of Sphaerochaeta halotolerans strain 4-11.</title>
        <authorList>
            <person name="Nazina T.N."/>
            <person name="Sokolova D.S."/>
        </authorList>
    </citation>
    <scope>NUCLEOTIDE SEQUENCE [LARGE SCALE GENOMIC DNA]</scope>
    <source>
        <strain evidence="2 3">4-11</strain>
    </source>
</reference>
<keyword evidence="3" id="KW-1185">Reference proteome</keyword>
<name>A0A372MHV4_9SPIR</name>
<dbReference type="RefSeq" id="WP_117330301.1">
    <property type="nucleotide sequence ID" value="NZ_QUWK01000006.1"/>
</dbReference>
<gene>
    <name evidence="2" type="ORF">DYP60_07385</name>
</gene>
<dbReference type="AlphaFoldDB" id="A0A372MHV4"/>
<sequence length="161" mass="17750">MHAARTISLCTKDCVCLFVCPTGATDTENGQIDFTKCLDGCRLCVDACPSHAIYLVPATYPVPQEKSEAVRKSLLALANSKADQERLARSLAEASDDPVFRQLMDAVATSNHILAEDCYREAGYILPQSEVVRSWLRSLLSEHEKDEDFPSDAVTTLLEKL</sequence>